<evidence type="ECO:0000256" key="5">
    <source>
        <dbReference type="ARBA" id="ARBA00022801"/>
    </source>
</evidence>
<dbReference type="EC" id="3.1.26.5" evidence="7 8"/>
<keyword evidence="5 7" id="KW-0378">Hydrolase</keyword>
<dbReference type="EMBL" id="DVFO01000020">
    <property type="protein sequence ID" value="HIQ60396.1"/>
    <property type="molecule type" value="Genomic_DNA"/>
</dbReference>
<evidence type="ECO:0000256" key="8">
    <source>
        <dbReference type="NCBIfam" id="TIGR00188"/>
    </source>
</evidence>
<dbReference type="GO" id="GO:0030677">
    <property type="term" value="C:ribonuclease P complex"/>
    <property type="evidence" value="ECO:0007669"/>
    <property type="project" value="TreeGrafter"/>
</dbReference>
<comment type="function">
    <text evidence="1 7">RNaseP catalyzes the removal of the 5'-leader sequence from pre-tRNA to produce the mature 5'-terminus. It can also cleave other RNA substrates such as 4.5S RNA. The protein component plays an auxiliary but essential role in vivo by binding to the 5'-leader sequence and broadening the substrate specificity of the ribozyme.</text>
</comment>
<dbReference type="PANTHER" id="PTHR33992:SF1">
    <property type="entry name" value="RIBONUCLEASE P PROTEIN COMPONENT"/>
    <property type="match status" value="1"/>
</dbReference>
<reference evidence="9" key="2">
    <citation type="journal article" date="2021" name="PeerJ">
        <title>Extensive microbial diversity within the chicken gut microbiome revealed by metagenomics and culture.</title>
        <authorList>
            <person name="Gilroy R."/>
            <person name="Ravi A."/>
            <person name="Getino M."/>
            <person name="Pursley I."/>
            <person name="Horton D.L."/>
            <person name="Alikhan N.F."/>
            <person name="Baker D."/>
            <person name="Gharbi K."/>
            <person name="Hall N."/>
            <person name="Watson M."/>
            <person name="Adriaenssens E.M."/>
            <person name="Foster-Nyarko E."/>
            <person name="Jarju S."/>
            <person name="Secka A."/>
            <person name="Antonio M."/>
            <person name="Oren A."/>
            <person name="Chaudhuri R.R."/>
            <person name="La Ragione R."/>
            <person name="Hildebrand F."/>
            <person name="Pallen M.J."/>
        </authorList>
    </citation>
    <scope>NUCLEOTIDE SEQUENCE</scope>
    <source>
        <strain evidence="9">ChiGjej2B2-12916</strain>
    </source>
</reference>
<organism evidence="9 10">
    <name type="scientific">Candidatus Enterenecus faecium</name>
    <dbReference type="NCBI Taxonomy" id="2840780"/>
    <lineage>
        <taxon>Bacteria</taxon>
        <taxon>Bacillati</taxon>
        <taxon>Bacillota</taxon>
        <taxon>Clostridia</taxon>
        <taxon>Eubacteriales</taxon>
        <taxon>Candidatus Enterenecus</taxon>
    </lineage>
</organism>
<dbReference type="InterPro" id="IPR020568">
    <property type="entry name" value="Ribosomal_Su5_D2-typ_SF"/>
</dbReference>
<evidence type="ECO:0000256" key="3">
    <source>
        <dbReference type="ARBA" id="ARBA00022722"/>
    </source>
</evidence>
<dbReference type="SUPFAM" id="SSF54211">
    <property type="entry name" value="Ribosomal protein S5 domain 2-like"/>
    <property type="match status" value="1"/>
</dbReference>
<evidence type="ECO:0000256" key="6">
    <source>
        <dbReference type="ARBA" id="ARBA00022884"/>
    </source>
</evidence>
<keyword evidence="6 7" id="KW-0694">RNA-binding</keyword>
<comment type="catalytic activity">
    <reaction evidence="7">
        <text>Endonucleolytic cleavage of RNA, removing 5'-extranucleotides from tRNA precursor.</text>
        <dbReference type="EC" id="3.1.26.5"/>
    </reaction>
</comment>
<evidence type="ECO:0000256" key="7">
    <source>
        <dbReference type="HAMAP-Rule" id="MF_00227"/>
    </source>
</evidence>
<dbReference type="InterPro" id="IPR000100">
    <property type="entry name" value="RNase_P"/>
</dbReference>
<dbReference type="AlphaFoldDB" id="A0A9D1CFV9"/>
<evidence type="ECO:0000256" key="1">
    <source>
        <dbReference type="ARBA" id="ARBA00002663"/>
    </source>
</evidence>
<name>A0A9D1CFV9_9FIRM</name>
<dbReference type="NCBIfam" id="TIGR00188">
    <property type="entry name" value="rnpA"/>
    <property type="match status" value="1"/>
</dbReference>
<proteinExistence type="inferred from homology"/>
<comment type="subunit">
    <text evidence="7">Consists of a catalytic RNA component (M1 or rnpB) and a protein subunit.</text>
</comment>
<evidence type="ECO:0000256" key="2">
    <source>
        <dbReference type="ARBA" id="ARBA00022694"/>
    </source>
</evidence>
<keyword evidence="2 7" id="KW-0819">tRNA processing</keyword>
<comment type="caution">
    <text evidence="9">The sequence shown here is derived from an EMBL/GenBank/DDBJ whole genome shotgun (WGS) entry which is preliminary data.</text>
</comment>
<dbReference type="HAMAP" id="MF_00227">
    <property type="entry name" value="RNase_P"/>
    <property type="match status" value="1"/>
</dbReference>
<dbReference type="GO" id="GO:0000049">
    <property type="term" value="F:tRNA binding"/>
    <property type="evidence" value="ECO:0007669"/>
    <property type="project" value="UniProtKB-UniRule"/>
</dbReference>
<dbReference type="PROSITE" id="PS00648">
    <property type="entry name" value="RIBONUCLEASE_P"/>
    <property type="match status" value="1"/>
</dbReference>
<dbReference type="Proteomes" id="UP000886879">
    <property type="component" value="Unassembled WGS sequence"/>
</dbReference>
<accession>A0A9D1CFV9</accession>
<comment type="similarity">
    <text evidence="7">Belongs to the RnpA family.</text>
</comment>
<dbReference type="Gene3D" id="3.30.230.10">
    <property type="match status" value="1"/>
</dbReference>
<gene>
    <name evidence="7 9" type="primary">rnpA</name>
    <name evidence="9" type="ORF">IAD31_02220</name>
</gene>
<dbReference type="InterPro" id="IPR014721">
    <property type="entry name" value="Ribsml_uS5_D2-typ_fold_subgr"/>
</dbReference>
<dbReference type="GO" id="GO:0042781">
    <property type="term" value="F:3'-tRNA processing endoribonuclease activity"/>
    <property type="evidence" value="ECO:0007669"/>
    <property type="project" value="TreeGrafter"/>
</dbReference>
<keyword evidence="4 7" id="KW-0255">Endonuclease</keyword>
<reference evidence="9" key="1">
    <citation type="submission" date="2020-10" db="EMBL/GenBank/DDBJ databases">
        <authorList>
            <person name="Gilroy R."/>
        </authorList>
    </citation>
    <scope>NUCLEOTIDE SEQUENCE</scope>
    <source>
        <strain evidence="9">ChiGjej2B2-12916</strain>
    </source>
</reference>
<dbReference type="GO" id="GO:0001682">
    <property type="term" value="P:tRNA 5'-leader removal"/>
    <property type="evidence" value="ECO:0007669"/>
    <property type="project" value="UniProtKB-UniRule"/>
</dbReference>
<evidence type="ECO:0000313" key="10">
    <source>
        <dbReference type="Proteomes" id="UP000886879"/>
    </source>
</evidence>
<evidence type="ECO:0000256" key="4">
    <source>
        <dbReference type="ARBA" id="ARBA00022759"/>
    </source>
</evidence>
<dbReference type="Pfam" id="PF00825">
    <property type="entry name" value="Ribonuclease_P"/>
    <property type="match status" value="1"/>
</dbReference>
<protein>
    <recommendedName>
        <fullName evidence="7 8">Ribonuclease P protein component</fullName>
        <shortName evidence="7">RNase P protein</shortName>
        <shortName evidence="7">RNaseP protein</shortName>
        <ecNumber evidence="7 8">3.1.26.5</ecNumber>
    </recommendedName>
    <alternativeName>
        <fullName evidence="7">Protein C5</fullName>
    </alternativeName>
</protein>
<dbReference type="PANTHER" id="PTHR33992">
    <property type="entry name" value="RIBONUCLEASE P PROTEIN COMPONENT"/>
    <property type="match status" value="1"/>
</dbReference>
<evidence type="ECO:0000313" key="9">
    <source>
        <dbReference type="EMBL" id="HIQ60396.1"/>
    </source>
</evidence>
<dbReference type="InterPro" id="IPR020539">
    <property type="entry name" value="RNase_P_CS"/>
</dbReference>
<sequence>MKYTVSLKKNHIFRRLYRKGNTAADSRLAIYVRRNGRPGNRLGLTVSTKVGHAVVRNRLRRRLREIYRLHEHQLVRGVDLVVVARVRAGSSYYRQLEESFVRLCRKLNLVEK</sequence>
<keyword evidence="3 7" id="KW-0540">Nuclease</keyword>
<dbReference type="GO" id="GO:0004526">
    <property type="term" value="F:ribonuclease P activity"/>
    <property type="evidence" value="ECO:0007669"/>
    <property type="project" value="UniProtKB-UniRule"/>
</dbReference>